<protein>
    <submittedName>
        <fullName evidence="4">Peptidase C14</fullName>
    </submittedName>
</protein>
<keyword evidence="5" id="KW-1185">Reference proteome</keyword>
<reference evidence="4 5" key="1">
    <citation type="journal article" date="2015" name="Fungal Genet. Biol.">
        <title>Evolution of novel wood decay mechanisms in Agaricales revealed by the genome sequences of Fistulina hepatica and Cylindrobasidium torrendii.</title>
        <authorList>
            <person name="Floudas D."/>
            <person name="Held B.W."/>
            <person name="Riley R."/>
            <person name="Nagy L.G."/>
            <person name="Koehler G."/>
            <person name="Ransdell A.S."/>
            <person name="Younus H."/>
            <person name="Chow J."/>
            <person name="Chiniquy J."/>
            <person name="Lipzen A."/>
            <person name="Tritt A."/>
            <person name="Sun H."/>
            <person name="Haridas S."/>
            <person name="LaButti K."/>
            <person name="Ohm R.A."/>
            <person name="Kues U."/>
            <person name="Blanchette R.A."/>
            <person name="Grigoriev I.V."/>
            <person name="Minto R.E."/>
            <person name="Hibbett D.S."/>
        </authorList>
    </citation>
    <scope>NUCLEOTIDE SEQUENCE [LARGE SCALE GENOMIC DNA]</scope>
    <source>
        <strain evidence="4 5">FP15055 ss-10</strain>
    </source>
</reference>
<dbReference type="EMBL" id="KN880438">
    <property type="protein sequence ID" value="KIY73092.1"/>
    <property type="molecule type" value="Genomic_DNA"/>
</dbReference>
<dbReference type="Gene3D" id="3.40.50.12660">
    <property type="match status" value="1"/>
</dbReference>
<feature type="region of interest" description="Disordered" evidence="2">
    <location>
        <begin position="72"/>
        <end position="92"/>
    </location>
</feature>
<dbReference type="InterPro" id="IPR011600">
    <property type="entry name" value="Pept_C14_caspase"/>
</dbReference>
<organism evidence="4 5">
    <name type="scientific">Cylindrobasidium torrendii FP15055 ss-10</name>
    <dbReference type="NCBI Taxonomy" id="1314674"/>
    <lineage>
        <taxon>Eukaryota</taxon>
        <taxon>Fungi</taxon>
        <taxon>Dikarya</taxon>
        <taxon>Basidiomycota</taxon>
        <taxon>Agaricomycotina</taxon>
        <taxon>Agaricomycetes</taxon>
        <taxon>Agaricomycetidae</taxon>
        <taxon>Agaricales</taxon>
        <taxon>Marasmiineae</taxon>
        <taxon>Physalacriaceae</taxon>
        <taxon>Cylindrobasidium</taxon>
    </lineage>
</organism>
<accession>A0A0D7BRM9</accession>
<name>A0A0D7BRM9_9AGAR</name>
<evidence type="ECO:0000259" key="3">
    <source>
        <dbReference type="Pfam" id="PF00656"/>
    </source>
</evidence>
<comment type="similarity">
    <text evidence="1">Belongs to the peptidase C14B family.</text>
</comment>
<dbReference type="Proteomes" id="UP000054007">
    <property type="component" value="Unassembled WGS sequence"/>
</dbReference>
<dbReference type="GO" id="GO:0006508">
    <property type="term" value="P:proteolysis"/>
    <property type="evidence" value="ECO:0007669"/>
    <property type="project" value="InterPro"/>
</dbReference>
<dbReference type="OrthoDB" id="3223806at2759"/>
<dbReference type="PANTHER" id="PTHR48104">
    <property type="entry name" value="METACASPASE-4"/>
    <property type="match status" value="1"/>
</dbReference>
<dbReference type="AlphaFoldDB" id="A0A0D7BRM9"/>
<feature type="domain" description="Peptidase C14 caspase" evidence="3">
    <location>
        <begin position="18"/>
        <end position="316"/>
    </location>
</feature>
<evidence type="ECO:0000256" key="2">
    <source>
        <dbReference type="SAM" id="MobiDB-lite"/>
    </source>
</evidence>
<evidence type="ECO:0000256" key="1">
    <source>
        <dbReference type="ARBA" id="ARBA00009005"/>
    </source>
</evidence>
<proteinExistence type="inferred from homology"/>
<feature type="compositionally biased region" description="Acidic residues" evidence="2">
    <location>
        <begin position="74"/>
        <end position="87"/>
    </location>
</feature>
<evidence type="ECO:0000313" key="5">
    <source>
        <dbReference type="Proteomes" id="UP000054007"/>
    </source>
</evidence>
<dbReference type="PANTHER" id="PTHR48104:SF30">
    <property type="entry name" value="METACASPASE-1"/>
    <property type="match status" value="1"/>
</dbReference>
<gene>
    <name evidence="4" type="ORF">CYLTODRAFT_417342</name>
</gene>
<dbReference type="GO" id="GO:0005737">
    <property type="term" value="C:cytoplasm"/>
    <property type="evidence" value="ECO:0007669"/>
    <property type="project" value="TreeGrafter"/>
</dbReference>
<sequence>MSMPEDIRTHEQGPTFKRKGLVIGINYKSWASHPALKEYVLHSCVSDAQRARDFLVSTCGYEPCDVRMLGDSQVTDEDKAEDEYEDSEGVRDHETLPTRDNIIRAMEWLVEDAQHGDKFFLHYSGHGGQVKDMHGDEIDGMDEVIWPVDGTPTEGHITDDTMWNVLVSHLPSGCQLTAMFDCCHAGTMLDLPLVYDPSTGKIKHKSRLMHQRALRPALADVVSWASCKDSELALELSELALELSDLALELPELPTCPSPTSTPTPSPSPTPLGGGAMTSIFYTSLQKDPHQSYMALYADIRHALRGARQRPQLSTALEVVLDQKMRII</sequence>
<dbReference type="InterPro" id="IPR050452">
    <property type="entry name" value="Metacaspase"/>
</dbReference>
<evidence type="ECO:0000313" key="4">
    <source>
        <dbReference type="EMBL" id="KIY73092.1"/>
    </source>
</evidence>
<dbReference type="GO" id="GO:0004197">
    <property type="term" value="F:cysteine-type endopeptidase activity"/>
    <property type="evidence" value="ECO:0007669"/>
    <property type="project" value="InterPro"/>
</dbReference>
<dbReference type="Pfam" id="PF00656">
    <property type="entry name" value="Peptidase_C14"/>
    <property type="match status" value="1"/>
</dbReference>